<dbReference type="Proteomes" id="UP000249890">
    <property type="component" value="Chromosome"/>
</dbReference>
<reference evidence="1 2" key="1">
    <citation type="submission" date="2017-06" db="EMBL/GenBank/DDBJ databases">
        <title>Complete genome sequence of Paenibacillus donghaensis KCTC 13049T isolated from East Sea sediment, South Korea.</title>
        <authorList>
            <person name="Jung B.K."/>
            <person name="Hong S.-J."/>
            <person name="Shin J.-H."/>
        </authorList>
    </citation>
    <scope>NUCLEOTIDE SEQUENCE [LARGE SCALE GENOMIC DNA]</scope>
    <source>
        <strain evidence="1 2">KCTC 13049</strain>
    </source>
</reference>
<evidence type="ECO:0000313" key="2">
    <source>
        <dbReference type="Proteomes" id="UP000249890"/>
    </source>
</evidence>
<evidence type="ECO:0000313" key="1">
    <source>
        <dbReference type="EMBL" id="ASA22727.1"/>
    </source>
</evidence>
<dbReference type="EMBL" id="CP021780">
    <property type="protein sequence ID" value="ASA22727.1"/>
    <property type="molecule type" value="Genomic_DNA"/>
</dbReference>
<gene>
    <name evidence="1" type="ORF">B9T62_19160</name>
</gene>
<dbReference type="RefSeq" id="WP_087916725.1">
    <property type="nucleotide sequence ID" value="NZ_CP021780.1"/>
</dbReference>
<organism evidence="1 2">
    <name type="scientific">Paenibacillus donghaensis</name>
    <dbReference type="NCBI Taxonomy" id="414771"/>
    <lineage>
        <taxon>Bacteria</taxon>
        <taxon>Bacillati</taxon>
        <taxon>Bacillota</taxon>
        <taxon>Bacilli</taxon>
        <taxon>Bacillales</taxon>
        <taxon>Paenibacillaceae</taxon>
        <taxon>Paenibacillus</taxon>
    </lineage>
</organism>
<dbReference type="KEGG" id="pdh:B9T62_19160"/>
<dbReference type="AlphaFoldDB" id="A0A2Z2KB28"/>
<name>A0A2Z2KB28_9BACL</name>
<proteinExistence type="predicted"/>
<sequence length="66" mass="7849">MSEKIHIPELNRYSGSWVVSRKDGFVIGEFYERSNVERFNSEKCFVETVFQYLTRINKTINEKGKL</sequence>
<keyword evidence="2" id="KW-1185">Reference proteome</keyword>
<protein>
    <submittedName>
        <fullName evidence="1">Uncharacterized protein</fullName>
    </submittedName>
</protein>
<accession>A0A2Z2KB28</accession>